<reference evidence="2 3" key="1">
    <citation type="submission" date="2017-05" db="EMBL/GenBank/DDBJ databases">
        <title>Streptomyces alboflavus Genome sequencing and assembly.</title>
        <authorList>
            <person name="Wang Y."/>
            <person name="Du B."/>
            <person name="Ding Y."/>
            <person name="Liu H."/>
            <person name="Hou Q."/>
            <person name="Liu K."/>
            <person name="Wang C."/>
            <person name="Yao L."/>
        </authorList>
    </citation>
    <scope>NUCLEOTIDE SEQUENCE [LARGE SCALE GENOMIC DNA]</scope>
    <source>
        <strain evidence="2 3">MDJK44</strain>
    </source>
</reference>
<sequence>MAGVETGDGGHTVGVGRGGAQREEGADAVAGHGDWSGADLGLCGEEGEPGVGVALGPLGGVGFQQGHEPGDDRGPGLFVDVVGEFDDRGRAVAVVEVRDEHVVAVARQLAGHLLQDGPQPEGIRVHQHPRVPLAVVGERGERVGRAARGGYLERLGGMADLPSLDAPTGVSRTNDVGASERISLVGLTQ</sequence>
<dbReference type="KEGG" id="salf:SMD44_08474"/>
<evidence type="ECO:0000313" key="2">
    <source>
        <dbReference type="EMBL" id="ARX88987.1"/>
    </source>
</evidence>
<feature type="region of interest" description="Disordered" evidence="1">
    <location>
        <begin position="1"/>
        <end position="33"/>
    </location>
</feature>
<dbReference type="EMBL" id="CP021748">
    <property type="protein sequence ID" value="ARX88987.1"/>
    <property type="molecule type" value="Genomic_DNA"/>
</dbReference>
<feature type="compositionally biased region" description="Gly residues" evidence="1">
    <location>
        <begin position="1"/>
        <end position="19"/>
    </location>
</feature>
<dbReference type="AlphaFoldDB" id="A0A1Z1WRF0"/>
<protein>
    <submittedName>
        <fullName evidence="2">Uncharacterized protein</fullName>
    </submittedName>
</protein>
<organism evidence="2 3">
    <name type="scientific">Streptomyces alboflavus</name>
    <dbReference type="NCBI Taxonomy" id="67267"/>
    <lineage>
        <taxon>Bacteria</taxon>
        <taxon>Bacillati</taxon>
        <taxon>Actinomycetota</taxon>
        <taxon>Actinomycetes</taxon>
        <taxon>Kitasatosporales</taxon>
        <taxon>Streptomycetaceae</taxon>
        <taxon>Streptomyces</taxon>
    </lineage>
</organism>
<proteinExistence type="predicted"/>
<name>A0A1Z1WRF0_9ACTN</name>
<keyword evidence="3" id="KW-1185">Reference proteome</keyword>
<evidence type="ECO:0000256" key="1">
    <source>
        <dbReference type="SAM" id="MobiDB-lite"/>
    </source>
</evidence>
<dbReference type="Proteomes" id="UP000195880">
    <property type="component" value="Chromosome"/>
</dbReference>
<accession>A0A1Z1WRF0</accession>
<evidence type="ECO:0000313" key="3">
    <source>
        <dbReference type="Proteomes" id="UP000195880"/>
    </source>
</evidence>
<gene>
    <name evidence="2" type="ORF">SMD44_08474</name>
</gene>